<dbReference type="EMBL" id="LUKE01000003">
    <property type="protein sequence ID" value="KYG64159.1"/>
    <property type="molecule type" value="Genomic_DNA"/>
</dbReference>
<evidence type="ECO:0000313" key="2">
    <source>
        <dbReference type="EMBL" id="KYG64159.1"/>
    </source>
</evidence>
<keyword evidence="3" id="KW-1185">Reference proteome</keyword>
<evidence type="ECO:0000259" key="1">
    <source>
        <dbReference type="Pfam" id="PF07510"/>
    </source>
</evidence>
<dbReference type="Proteomes" id="UP000075320">
    <property type="component" value="Unassembled WGS sequence"/>
</dbReference>
<proteinExistence type="predicted"/>
<gene>
    <name evidence="2" type="ORF">AZI86_14955</name>
</gene>
<dbReference type="Pfam" id="PF07510">
    <property type="entry name" value="GmrSD_C"/>
    <property type="match status" value="1"/>
</dbReference>
<dbReference type="InterPro" id="IPR011089">
    <property type="entry name" value="GmrSD_C"/>
</dbReference>
<dbReference type="AlphaFoldDB" id="A0A150WK79"/>
<dbReference type="PANTHER" id="PTHR24094">
    <property type="entry name" value="SECRETED PROTEIN"/>
    <property type="match status" value="1"/>
</dbReference>
<sequence>MAPPNRTDPVYSEYYTIDENNFDAEARKNMGWGFSDIPEQLSADNFVRAAKMLVVNLLKWTLHNETRPTPTDSYIRKLHFGRWINDPTDDTCMNTRAKVLVRDSEDAVTFRNGKQCVVDMGKWQDPYSGQTLANSREIQIDHMIPLKHAYMAGAWQWDYKTRCLYANYLGYRNHLIPATVKENTSKGARAPNEYLPSNESYRCQYVKDWLAIKLIWRLNMTQDEVEAVHSVVTNLNCKVSDFKVSQADLNNQRQYINDNIEYCMLNKR</sequence>
<feature type="domain" description="GmrSD restriction endonucleases C-terminal" evidence="1">
    <location>
        <begin position="104"/>
        <end position="226"/>
    </location>
</feature>
<protein>
    <recommendedName>
        <fullName evidence="1">GmrSD restriction endonucleases C-terminal domain-containing protein</fullName>
    </recommendedName>
</protein>
<dbReference type="PANTHER" id="PTHR24094:SF15">
    <property type="entry name" value="AMP-DEPENDENT SYNTHETASE_LIGASE DOMAIN-CONTAINING PROTEIN-RELATED"/>
    <property type="match status" value="1"/>
</dbReference>
<accession>A0A150WK79</accession>
<reference evidence="2 3" key="1">
    <citation type="submission" date="2016-03" db="EMBL/GenBank/DDBJ databases">
        <authorList>
            <person name="Ploux O."/>
        </authorList>
    </citation>
    <scope>NUCLEOTIDE SEQUENCE [LARGE SCALE GENOMIC DNA]</scope>
    <source>
        <strain evidence="2 3">R0</strain>
    </source>
</reference>
<organism evidence="2 3">
    <name type="scientific">Bdellovibrio bacteriovorus</name>
    <dbReference type="NCBI Taxonomy" id="959"/>
    <lineage>
        <taxon>Bacteria</taxon>
        <taxon>Pseudomonadati</taxon>
        <taxon>Bdellovibrionota</taxon>
        <taxon>Bdellovibrionia</taxon>
        <taxon>Bdellovibrionales</taxon>
        <taxon>Pseudobdellovibrionaceae</taxon>
        <taxon>Bdellovibrio</taxon>
    </lineage>
</organism>
<comment type="caution">
    <text evidence="2">The sequence shown here is derived from an EMBL/GenBank/DDBJ whole genome shotgun (WGS) entry which is preliminary data.</text>
</comment>
<name>A0A150WK79_BDEBC</name>
<evidence type="ECO:0000313" key="3">
    <source>
        <dbReference type="Proteomes" id="UP000075320"/>
    </source>
</evidence>